<evidence type="ECO:0000313" key="2">
    <source>
        <dbReference type="EMBL" id="TBU52785.1"/>
    </source>
</evidence>
<name>A0A4Q9NFB2_9APHY</name>
<organism evidence="1">
    <name type="scientific">Dichomitus squalens</name>
    <dbReference type="NCBI Taxonomy" id="114155"/>
    <lineage>
        <taxon>Eukaryota</taxon>
        <taxon>Fungi</taxon>
        <taxon>Dikarya</taxon>
        <taxon>Basidiomycota</taxon>
        <taxon>Agaricomycotina</taxon>
        <taxon>Agaricomycetes</taxon>
        <taxon>Polyporales</taxon>
        <taxon>Polyporaceae</taxon>
        <taxon>Dichomitus</taxon>
    </lineage>
</organism>
<dbReference type="AlphaFoldDB" id="A0A4Q9NFB2"/>
<dbReference type="Proteomes" id="UP000292082">
    <property type="component" value="Unassembled WGS sequence"/>
</dbReference>
<protein>
    <submittedName>
        <fullName evidence="1">Uncharacterized protein</fullName>
    </submittedName>
</protein>
<dbReference type="EMBL" id="ML145237">
    <property type="protein sequence ID" value="TBU52785.1"/>
    <property type="molecule type" value="Genomic_DNA"/>
</dbReference>
<keyword evidence="3" id="KW-1185">Reference proteome</keyword>
<dbReference type="EMBL" id="ML143413">
    <property type="protein sequence ID" value="TBU29472.1"/>
    <property type="molecule type" value="Genomic_DNA"/>
</dbReference>
<dbReference type="OrthoDB" id="2748081at2759"/>
<gene>
    <name evidence="2" type="ORF">BD310DRAFT_939451</name>
    <name evidence="1" type="ORF">BD311DRAFT_756735</name>
</gene>
<reference evidence="1 3" key="1">
    <citation type="submission" date="2019-01" db="EMBL/GenBank/DDBJ databases">
        <title>Draft genome sequences of three monokaryotic isolates of the white-rot basidiomycete fungus Dichomitus squalens.</title>
        <authorList>
            <consortium name="DOE Joint Genome Institute"/>
            <person name="Lopez S.C."/>
            <person name="Andreopoulos B."/>
            <person name="Pangilinan J."/>
            <person name="Lipzen A."/>
            <person name="Riley R."/>
            <person name="Ahrendt S."/>
            <person name="Ng V."/>
            <person name="Barry K."/>
            <person name="Daum C."/>
            <person name="Grigoriev I.V."/>
            <person name="Hilden K.S."/>
            <person name="Makela M.R."/>
            <person name="de Vries R.P."/>
        </authorList>
    </citation>
    <scope>NUCLEOTIDE SEQUENCE [LARGE SCALE GENOMIC DNA]</scope>
    <source>
        <strain evidence="2 3">CBS 464.89</strain>
        <strain evidence="1">OM18370.1</strain>
    </source>
</reference>
<accession>A0A4Q9NFB2</accession>
<sequence length="84" mass="9838">MRGKSAGLRIKHVQSKIREADVFIFPPTVTLFRPGPWPPRRCPWTRPKVRKRTESGRDEVYEGTFNEWMNLLSSRTRHEGSTLT</sequence>
<dbReference type="Proteomes" id="UP000292957">
    <property type="component" value="Unassembled WGS sequence"/>
</dbReference>
<evidence type="ECO:0000313" key="1">
    <source>
        <dbReference type="EMBL" id="TBU29472.1"/>
    </source>
</evidence>
<proteinExistence type="predicted"/>
<evidence type="ECO:0000313" key="3">
    <source>
        <dbReference type="Proteomes" id="UP000292082"/>
    </source>
</evidence>